<evidence type="ECO:0000256" key="1">
    <source>
        <dbReference type="ARBA" id="ARBA00004141"/>
    </source>
</evidence>
<feature type="transmembrane region" description="Helical" evidence="5">
    <location>
        <begin position="203"/>
        <end position="229"/>
    </location>
</feature>
<feature type="transmembrane region" description="Helical" evidence="5">
    <location>
        <begin position="95"/>
        <end position="113"/>
    </location>
</feature>
<feature type="transmembrane region" description="Helical" evidence="5">
    <location>
        <begin position="235"/>
        <end position="252"/>
    </location>
</feature>
<feature type="domain" description="O-antigen ligase-related" evidence="6">
    <location>
        <begin position="201"/>
        <end position="335"/>
    </location>
</feature>
<gene>
    <name evidence="7" type="ORF">A2892_02200</name>
</gene>
<reference evidence="7 8" key="1">
    <citation type="journal article" date="2016" name="Nat. Commun.">
        <title>Thousands of microbial genomes shed light on interconnected biogeochemical processes in an aquifer system.</title>
        <authorList>
            <person name="Anantharaman K."/>
            <person name="Brown C.T."/>
            <person name="Hug L.A."/>
            <person name="Sharon I."/>
            <person name="Castelle C.J."/>
            <person name="Probst A.J."/>
            <person name="Thomas B.C."/>
            <person name="Singh A."/>
            <person name="Wilkins M.J."/>
            <person name="Karaoz U."/>
            <person name="Brodie E.L."/>
            <person name="Williams K.H."/>
            <person name="Hubbard S.S."/>
            <person name="Banfield J.F."/>
        </authorList>
    </citation>
    <scope>NUCLEOTIDE SEQUENCE [LARGE SCALE GENOMIC DNA]</scope>
</reference>
<dbReference type="InterPro" id="IPR051533">
    <property type="entry name" value="WaaL-like"/>
</dbReference>
<dbReference type="Pfam" id="PF04932">
    <property type="entry name" value="Wzy_C"/>
    <property type="match status" value="1"/>
</dbReference>
<keyword evidence="2 5" id="KW-0812">Transmembrane</keyword>
<feature type="transmembrane region" description="Helical" evidence="5">
    <location>
        <begin position="319"/>
        <end position="341"/>
    </location>
</feature>
<proteinExistence type="predicted"/>
<organism evidence="7 8">
    <name type="scientific">Candidatus Woesebacteria bacterium RIFCSPLOWO2_01_FULL_39_10b</name>
    <dbReference type="NCBI Taxonomy" id="1802517"/>
    <lineage>
        <taxon>Bacteria</taxon>
        <taxon>Candidatus Woeseibacteriota</taxon>
    </lineage>
</organism>
<feature type="transmembrane region" description="Helical" evidence="5">
    <location>
        <begin position="40"/>
        <end position="60"/>
    </location>
</feature>
<evidence type="ECO:0000256" key="4">
    <source>
        <dbReference type="ARBA" id="ARBA00023136"/>
    </source>
</evidence>
<evidence type="ECO:0000313" key="8">
    <source>
        <dbReference type="Proteomes" id="UP000176404"/>
    </source>
</evidence>
<comment type="caution">
    <text evidence="7">The sequence shown here is derived from an EMBL/GenBank/DDBJ whole genome shotgun (WGS) entry which is preliminary data.</text>
</comment>
<feature type="transmembrane region" description="Helical" evidence="5">
    <location>
        <begin position="353"/>
        <end position="386"/>
    </location>
</feature>
<evidence type="ECO:0000256" key="2">
    <source>
        <dbReference type="ARBA" id="ARBA00022692"/>
    </source>
</evidence>
<dbReference type="GO" id="GO:0016020">
    <property type="term" value="C:membrane"/>
    <property type="evidence" value="ECO:0007669"/>
    <property type="project" value="UniProtKB-SubCell"/>
</dbReference>
<dbReference type="EMBL" id="MGHD01000019">
    <property type="protein sequence ID" value="OGM59439.1"/>
    <property type="molecule type" value="Genomic_DNA"/>
</dbReference>
<dbReference type="InterPro" id="IPR007016">
    <property type="entry name" value="O-antigen_ligase-rel_domated"/>
</dbReference>
<dbReference type="AlphaFoldDB" id="A0A1F8B6W3"/>
<dbReference type="STRING" id="1802517.A2892_02200"/>
<evidence type="ECO:0000313" key="7">
    <source>
        <dbReference type="EMBL" id="OGM59439.1"/>
    </source>
</evidence>
<protein>
    <recommendedName>
        <fullName evidence="6">O-antigen ligase-related domain-containing protein</fullName>
    </recommendedName>
</protein>
<sequence length="398" mass="45386">MVDAKRASQVVKILPFFYLILFPLAQLLRSDLRLLGKNLVIHPSDIVVFFSFLFLSSSFFKIPKLFRSLSNFLVIAGFSLLFSISFIPINELLVGFLYLARIGAYFSFFVLVFNSIKKKSEKKNLFKLLISVSFLSSFLGWIQYFLYPNLTFLKYSGWDDHLYRLTGTFLDPAFSGIILVFGFWLSFYSYLFKRGKFFAFLSLFFLISIAFTYSRASYLALIASIFHLFVFKKRIKILALVPLIFIVIVLFLPRPSSEGVRLERSRSVYSKVQNYKETLQIIRQYPLFGVGFNNLCFVRMKTFGGEGASHACSGSDSSLLFVLATTGILGLISFINILPVIVKNISRGIYGQSFLSCLIALLIHSLFVNSLFYPWVMGFMGILLAISSQEKSGSKRYP</sequence>
<name>A0A1F8B6W3_9BACT</name>
<dbReference type="Proteomes" id="UP000176404">
    <property type="component" value="Unassembled WGS sequence"/>
</dbReference>
<feature type="transmembrane region" description="Helical" evidence="5">
    <location>
        <begin position="125"/>
        <end position="146"/>
    </location>
</feature>
<feature type="transmembrane region" description="Helical" evidence="5">
    <location>
        <begin position="12"/>
        <end position="28"/>
    </location>
</feature>
<evidence type="ECO:0000259" key="6">
    <source>
        <dbReference type="Pfam" id="PF04932"/>
    </source>
</evidence>
<evidence type="ECO:0000256" key="5">
    <source>
        <dbReference type="SAM" id="Phobius"/>
    </source>
</evidence>
<dbReference type="PANTHER" id="PTHR37422">
    <property type="entry name" value="TEICHURONIC ACID BIOSYNTHESIS PROTEIN TUAE"/>
    <property type="match status" value="1"/>
</dbReference>
<comment type="subcellular location">
    <subcellularLocation>
        <location evidence="1">Membrane</location>
        <topology evidence="1">Multi-pass membrane protein</topology>
    </subcellularLocation>
</comment>
<feature type="transmembrane region" description="Helical" evidence="5">
    <location>
        <begin position="173"/>
        <end position="191"/>
    </location>
</feature>
<accession>A0A1F8B6W3</accession>
<keyword evidence="4 5" id="KW-0472">Membrane</keyword>
<keyword evidence="3 5" id="KW-1133">Transmembrane helix</keyword>
<feature type="transmembrane region" description="Helical" evidence="5">
    <location>
        <begin position="72"/>
        <end position="89"/>
    </location>
</feature>
<dbReference type="PANTHER" id="PTHR37422:SF13">
    <property type="entry name" value="LIPOPOLYSACCHARIDE BIOSYNTHESIS PROTEIN PA4999-RELATED"/>
    <property type="match status" value="1"/>
</dbReference>
<evidence type="ECO:0000256" key="3">
    <source>
        <dbReference type="ARBA" id="ARBA00022989"/>
    </source>
</evidence>